<dbReference type="Proteomes" id="UP001149165">
    <property type="component" value="Unassembled WGS sequence"/>
</dbReference>
<feature type="domain" description="Yeast cell wall synthesis Kre9/Knh1 C-terminal" evidence="3">
    <location>
        <begin position="191"/>
        <end position="268"/>
    </location>
</feature>
<dbReference type="InterPro" id="IPR008659">
    <property type="entry name" value="Kre9/Knh1_C"/>
</dbReference>
<evidence type="ECO:0000256" key="1">
    <source>
        <dbReference type="ARBA" id="ARBA00022729"/>
    </source>
</evidence>
<keyword evidence="6" id="KW-1185">Reference proteome</keyword>
<evidence type="ECO:0000313" key="5">
    <source>
        <dbReference type="EMBL" id="KAJ5088114.1"/>
    </source>
</evidence>
<dbReference type="Pfam" id="PF05390">
    <property type="entry name" value="Kre9_KNH1_C"/>
    <property type="match status" value="1"/>
</dbReference>
<evidence type="ECO:0008006" key="7">
    <source>
        <dbReference type="Google" id="ProtNLM"/>
    </source>
</evidence>
<keyword evidence="1 2" id="KW-0732">Signal</keyword>
<name>A0A9W9EUD9_9EURO</name>
<feature type="domain" description="Yeast cell wall synthesis Kre9/Knh1-like N-terminal" evidence="4">
    <location>
        <begin position="25"/>
        <end position="117"/>
    </location>
</feature>
<dbReference type="OrthoDB" id="2432613at2759"/>
<feature type="signal peptide" evidence="2">
    <location>
        <begin position="1"/>
        <end position="19"/>
    </location>
</feature>
<accession>A0A9W9EUD9</accession>
<dbReference type="InterPro" id="IPR045328">
    <property type="entry name" value="Kre9/Knh1"/>
</dbReference>
<comment type="caution">
    <text evidence="5">The sequence shown here is derived from an EMBL/GenBank/DDBJ whole genome shotgun (WGS) entry which is preliminary data.</text>
</comment>
<dbReference type="InterPro" id="IPR018466">
    <property type="entry name" value="Kre9/Knh1-like_N"/>
</dbReference>
<evidence type="ECO:0000259" key="4">
    <source>
        <dbReference type="Pfam" id="PF10342"/>
    </source>
</evidence>
<dbReference type="PANTHER" id="PTHR28154:SF1">
    <property type="entry name" value="CELL WALL SYNTHESIS PROTEIN KNH1-RELATED"/>
    <property type="match status" value="1"/>
</dbReference>
<evidence type="ECO:0000259" key="3">
    <source>
        <dbReference type="Pfam" id="PF05390"/>
    </source>
</evidence>
<organism evidence="5 6">
    <name type="scientific">Penicillium angulare</name>
    <dbReference type="NCBI Taxonomy" id="116970"/>
    <lineage>
        <taxon>Eukaryota</taxon>
        <taxon>Fungi</taxon>
        <taxon>Dikarya</taxon>
        <taxon>Ascomycota</taxon>
        <taxon>Pezizomycotina</taxon>
        <taxon>Eurotiomycetes</taxon>
        <taxon>Eurotiomycetidae</taxon>
        <taxon>Eurotiales</taxon>
        <taxon>Aspergillaceae</taxon>
        <taxon>Penicillium</taxon>
    </lineage>
</organism>
<reference evidence="5" key="2">
    <citation type="journal article" date="2023" name="IMA Fungus">
        <title>Comparative genomic study of the Penicillium genus elucidates a diverse pangenome and 15 lateral gene transfer events.</title>
        <authorList>
            <person name="Petersen C."/>
            <person name="Sorensen T."/>
            <person name="Nielsen M.R."/>
            <person name="Sondergaard T.E."/>
            <person name="Sorensen J.L."/>
            <person name="Fitzpatrick D.A."/>
            <person name="Frisvad J.C."/>
            <person name="Nielsen K.L."/>
        </authorList>
    </citation>
    <scope>NUCLEOTIDE SEQUENCE</scope>
    <source>
        <strain evidence="5">IBT 30069</strain>
    </source>
</reference>
<sequence length="282" mass="31098">MRLHQLWPAIYTLFTATTAQTISGLTFDSRDVVNIVWAFEGEALTRYTFWLCAGDESTGEYESLSPVIEDLTYTSGDLLSFRVNPNVGGNDVDAYFLKIVPSTSNGALSGFTSHFTLTNMKGTFSSKVSAAVNMMQPISISFNLPDNSNLLDPTEVAPTSNVSQSVLQFPTPTLGSELDHNELRKRLGVDYHTVPYGEQLGLTKYAPMPKKAGTTIADRPATPQYPPFPFSIATAYLPAPTVQYTDTAYATWTTHSIENTAAPAAMPTLDKRMQQWLDRWKD</sequence>
<reference evidence="5" key="1">
    <citation type="submission" date="2022-11" db="EMBL/GenBank/DDBJ databases">
        <authorList>
            <person name="Petersen C."/>
        </authorList>
    </citation>
    <scope>NUCLEOTIDE SEQUENCE</scope>
    <source>
        <strain evidence="5">IBT 30069</strain>
    </source>
</reference>
<feature type="chain" id="PRO_5040778432" description="Yeast cell wall synthesis Kre9/Knh1 C-terminal domain-containing protein" evidence="2">
    <location>
        <begin position="20"/>
        <end position="282"/>
    </location>
</feature>
<dbReference type="PANTHER" id="PTHR28154">
    <property type="entry name" value="CELL WALL SYNTHESIS PROTEIN KNH1-RELATED"/>
    <property type="match status" value="1"/>
</dbReference>
<dbReference type="GO" id="GO:0031505">
    <property type="term" value="P:fungal-type cell wall organization"/>
    <property type="evidence" value="ECO:0007669"/>
    <property type="project" value="TreeGrafter"/>
</dbReference>
<evidence type="ECO:0000256" key="2">
    <source>
        <dbReference type="SAM" id="SignalP"/>
    </source>
</evidence>
<evidence type="ECO:0000313" key="6">
    <source>
        <dbReference type="Proteomes" id="UP001149165"/>
    </source>
</evidence>
<dbReference type="GO" id="GO:0005576">
    <property type="term" value="C:extracellular region"/>
    <property type="evidence" value="ECO:0007669"/>
    <property type="project" value="TreeGrafter"/>
</dbReference>
<dbReference type="GO" id="GO:0006078">
    <property type="term" value="P:(1-&gt;6)-beta-D-glucan biosynthetic process"/>
    <property type="evidence" value="ECO:0007669"/>
    <property type="project" value="InterPro"/>
</dbReference>
<protein>
    <recommendedName>
        <fullName evidence="7">Yeast cell wall synthesis Kre9/Knh1 C-terminal domain-containing protein</fullName>
    </recommendedName>
</protein>
<dbReference type="AlphaFoldDB" id="A0A9W9EUD9"/>
<dbReference type="GO" id="GO:0042546">
    <property type="term" value="P:cell wall biogenesis"/>
    <property type="evidence" value="ECO:0007669"/>
    <property type="project" value="InterPro"/>
</dbReference>
<proteinExistence type="predicted"/>
<dbReference type="EMBL" id="JAPQKH010000007">
    <property type="protein sequence ID" value="KAJ5088114.1"/>
    <property type="molecule type" value="Genomic_DNA"/>
</dbReference>
<gene>
    <name evidence="5" type="ORF">N7456_011730</name>
</gene>
<dbReference type="Pfam" id="PF10342">
    <property type="entry name" value="Kre9_KNH"/>
    <property type="match status" value="1"/>
</dbReference>